<dbReference type="GO" id="GO:0097063">
    <property type="term" value="F:cadmium ion sensor activity"/>
    <property type="evidence" value="ECO:0007669"/>
    <property type="project" value="TreeGrafter"/>
</dbReference>
<dbReference type="RefSeq" id="WP_008990376.1">
    <property type="nucleotide sequence ID" value="NZ_AMSG01000002.1"/>
</dbReference>
<evidence type="ECO:0000313" key="3">
    <source>
        <dbReference type="Proteomes" id="UP000007364"/>
    </source>
</evidence>
<dbReference type="eggNOG" id="COG0640">
    <property type="taxonomic scope" value="Bacteria"/>
</dbReference>
<proteinExistence type="predicted"/>
<comment type="caution">
    <text evidence="2">The sequence shown here is derived from an EMBL/GenBank/DDBJ whole genome shotgun (WGS) entry which is preliminary data.</text>
</comment>
<dbReference type="InterPro" id="IPR011991">
    <property type="entry name" value="ArsR-like_HTH"/>
</dbReference>
<dbReference type="Proteomes" id="UP000007364">
    <property type="component" value="Unassembled WGS sequence"/>
</dbReference>
<dbReference type="GO" id="GO:0010288">
    <property type="term" value="P:response to lead ion"/>
    <property type="evidence" value="ECO:0007669"/>
    <property type="project" value="TreeGrafter"/>
</dbReference>
<dbReference type="GO" id="GO:0032791">
    <property type="term" value="F:lead ion binding"/>
    <property type="evidence" value="ECO:0007669"/>
    <property type="project" value="TreeGrafter"/>
</dbReference>
<dbReference type="OrthoDB" id="9797716at2"/>
<dbReference type="Gene3D" id="1.10.10.10">
    <property type="entry name" value="Winged helix-like DNA-binding domain superfamily/Winged helix DNA-binding domain"/>
    <property type="match status" value="1"/>
</dbReference>
<keyword evidence="3" id="KW-1185">Reference proteome</keyword>
<evidence type="ECO:0000313" key="2">
    <source>
        <dbReference type="EMBL" id="EKF56357.1"/>
    </source>
</evidence>
<dbReference type="InterPro" id="IPR036390">
    <property type="entry name" value="WH_DNA-bd_sf"/>
</dbReference>
<dbReference type="PANTHER" id="PTHR39168">
    <property type="entry name" value="TRANSCRIPTIONAL REGULATOR-RELATED"/>
    <property type="match status" value="1"/>
</dbReference>
<dbReference type="InterPro" id="IPR052543">
    <property type="entry name" value="HTH_Metal-responsive_Reg"/>
</dbReference>
<sequence length="228" mass="25968">MSESNFVQLTALVCEPVRAKVLWKLLDGKAYTATELAHWVDVSPTSISNHLNKLLKAEVLKVVPSGRYRYYSFANSQVAYAIESLANLVPEDTQDKKRKKDSKSGVTYCRSCYDHLAGYVGVTLTQAMVKRGYLKPSGKDFLVSSQGWEWLALIGIEKSYFLNSRRPLARQCLDWSERRAHLAGHLGAVFLEKGRENHWFKSVKFSRELIITSKGRQELYALLDLDFQ</sequence>
<dbReference type="EMBL" id="AMSG01000002">
    <property type="protein sequence ID" value="EKF56357.1"/>
    <property type="molecule type" value="Genomic_DNA"/>
</dbReference>
<dbReference type="AlphaFoldDB" id="K2QND8"/>
<accession>K2QND8</accession>
<protein>
    <submittedName>
        <fullName evidence="2">Regulatory protein ArsR</fullName>
    </submittedName>
</protein>
<feature type="domain" description="HTH arsR-type" evidence="1">
    <location>
        <begin position="1"/>
        <end position="93"/>
    </location>
</feature>
<dbReference type="SMART" id="SM00418">
    <property type="entry name" value="HTH_ARSR"/>
    <property type="match status" value="1"/>
</dbReference>
<reference evidence="2 3" key="1">
    <citation type="journal article" date="2012" name="J. Bacteriol.">
        <title>Genome Sequence of Galbibacter marinum Type Strain ck-I2-15.</title>
        <authorList>
            <person name="Lai Q."/>
            <person name="Li C."/>
            <person name="Shao Z."/>
        </authorList>
    </citation>
    <scope>NUCLEOTIDE SEQUENCE [LARGE SCALE GENOMIC DNA]</scope>
    <source>
        <strain evidence="3">ck-I2-15</strain>
    </source>
</reference>
<dbReference type="InterPro" id="IPR001845">
    <property type="entry name" value="HTH_ArsR_DNA-bd_dom"/>
</dbReference>
<dbReference type="InterPro" id="IPR036388">
    <property type="entry name" value="WH-like_DNA-bd_sf"/>
</dbReference>
<dbReference type="PROSITE" id="PS50987">
    <property type="entry name" value="HTH_ARSR_2"/>
    <property type="match status" value="1"/>
</dbReference>
<gene>
    <name evidence="2" type="ORF">I215_02503</name>
</gene>
<dbReference type="Pfam" id="PF12840">
    <property type="entry name" value="HTH_20"/>
    <property type="match status" value="1"/>
</dbReference>
<name>K2QND8_9FLAO</name>
<dbReference type="GO" id="GO:0003677">
    <property type="term" value="F:DNA binding"/>
    <property type="evidence" value="ECO:0007669"/>
    <property type="project" value="TreeGrafter"/>
</dbReference>
<dbReference type="CDD" id="cd00090">
    <property type="entry name" value="HTH_ARSR"/>
    <property type="match status" value="1"/>
</dbReference>
<dbReference type="STRING" id="555500.I215_02503"/>
<dbReference type="PATRIC" id="fig|555500.3.peg.521"/>
<dbReference type="PANTHER" id="PTHR39168:SF2">
    <property type="entry name" value="HTH-TYPE TRANSCRIPTIONAL REGULATOR CMTR"/>
    <property type="match status" value="1"/>
</dbReference>
<dbReference type="GO" id="GO:0003700">
    <property type="term" value="F:DNA-binding transcription factor activity"/>
    <property type="evidence" value="ECO:0007669"/>
    <property type="project" value="InterPro"/>
</dbReference>
<dbReference type="SUPFAM" id="SSF46785">
    <property type="entry name" value="Winged helix' DNA-binding domain"/>
    <property type="match status" value="1"/>
</dbReference>
<organism evidence="2 3">
    <name type="scientific">Galbibacter marinus</name>
    <dbReference type="NCBI Taxonomy" id="555500"/>
    <lineage>
        <taxon>Bacteria</taxon>
        <taxon>Pseudomonadati</taxon>
        <taxon>Bacteroidota</taxon>
        <taxon>Flavobacteriia</taxon>
        <taxon>Flavobacteriales</taxon>
        <taxon>Flavobacteriaceae</taxon>
        <taxon>Galbibacter</taxon>
    </lineage>
</organism>
<dbReference type="GO" id="GO:0046686">
    <property type="term" value="P:response to cadmium ion"/>
    <property type="evidence" value="ECO:0007669"/>
    <property type="project" value="TreeGrafter"/>
</dbReference>
<evidence type="ECO:0000259" key="1">
    <source>
        <dbReference type="PROSITE" id="PS50987"/>
    </source>
</evidence>